<dbReference type="AlphaFoldDB" id="A0A7J4ZSE4"/>
<proteinExistence type="predicted"/>
<protein>
    <submittedName>
        <fullName evidence="1">Uncharacterized protein</fullName>
    </submittedName>
</protein>
<dbReference type="Proteomes" id="UP000420562">
    <property type="component" value="Unassembled WGS sequence"/>
</dbReference>
<dbReference type="RefSeq" id="WP_151127674.1">
    <property type="nucleotide sequence ID" value="NZ_VZQZ01000003.1"/>
</dbReference>
<comment type="caution">
    <text evidence="1">The sequence shown here is derived from an EMBL/GenBank/DDBJ whole genome shotgun (WGS) entry which is preliminary data.</text>
</comment>
<evidence type="ECO:0000313" key="2">
    <source>
        <dbReference type="Proteomes" id="UP000420562"/>
    </source>
</evidence>
<accession>A0A7J4ZSE4</accession>
<keyword evidence="2" id="KW-1185">Reference proteome</keyword>
<sequence length="757" mass="88447">MTSERLIQELAIGFLSLDGKSICTIKIADKVINAFCERFRHQISTLENVTHSHLEDFLTYLKQNFQTRQEHEQKKHPWLSLFHSFKQCFSNIISKEKWPYIPRVRNTVNGHTPYAMKMMLIALRAEIDRIRSKMDRCEEAVTNGRILSFKYFEESLNSKKQILTKTQLKELETQLNNIALDLEYRSLSTLTILAKKWEVGISTLSKWKRQLKINKWRKDSKLAAFSEKQLEILRKDLFPSPRLMKKELAIKFGISTATIAEYEIKFARGLRPTELVEEISITKEDVVATICHYLPGWPLQGHIVTTRKVYQCYEVPSGILIAEFEDEADAKALALKIHGFVKQSNNNKSEKPINPGEKILRNFSYRTNLGKHLRQLFPNYAREITELYFPTTYDWTCILLYWCCKTGWNQETIRSVNVFQLMQVMKGNSTLSAFSRKHVSIKGEKTRSQPDSKPAIFVHVSDQEDKYGLYRVIADYYEFSKRLRPYLKGDEINCILTGFRSKNNRYSLTMFGPSESCCPTPFASSMPVTEFFNRNPIFEDEGESERIKTTNSMKLRTSYESALEFMGIPLMLRAFIFGHKTWDTTTSYYGSDTVSSTLQNEKIRVHLDTLSEKAFKGELKRYEQVKKENGDNVVQLFTHMGNDIFVCWNNTKPTWEGHEKRISGGHCDIFCQCLQCKQSCVTEDSLPYIVRWQWDIEEWKKEASFADFPVFMYKRYQAICEIIEMCRKDEYWQTVLDNAQDKALDENFFVPPIWSAI</sequence>
<reference evidence="1 2" key="1">
    <citation type="submission" date="2019-09" db="EMBL/GenBank/DDBJ databases">
        <title>Geobacter sp. Red96, a novel strain isolated from paddy soil.</title>
        <authorList>
            <person name="Xu Z."/>
            <person name="Masuda Y."/>
            <person name="Itoh H."/>
            <person name="Senoo K."/>
        </authorList>
    </citation>
    <scope>NUCLEOTIDE SEQUENCE [LARGE SCALE GENOMIC DNA]</scope>
    <source>
        <strain evidence="1 2">Red96</strain>
    </source>
</reference>
<gene>
    <name evidence="1" type="ORF">F6V25_05750</name>
</gene>
<dbReference type="EMBL" id="VZQZ01000003">
    <property type="protein sequence ID" value="KAB0665983.1"/>
    <property type="molecule type" value="Genomic_DNA"/>
</dbReference>
<name>A0A7J4ZSE4_9BACT</name>
<evidence type="ECO:0000313" key="1">
    <source>
        <dbReference type="EMBL" id="KAB0665983.1"/>
    </source>
</evidence>
<organism evidence="1 2">
    <name type="scientific">Oryzomonas japonica</name>
    <dbReference type="NCBI Taxonomy" id="2603858"/>
    <lineage>
        <taxon>Bacteria</taxon>
        <taxon>Pseudomonadati</taxon>
        <taxon>Thermodesulfobacteriota</taxon>
        <taxon>Desulfuromonadia</taxon>
        <taxon>Geobacterales</taxon>
        <taxon>Geobacteraceae</taxon>
        <taxon>Oryzomonas</taxon>
    </lineage>
</organism>